<feature type="domain" description="Rhodanese" evidence="6">
    <location>
        <begin position="186"/>
        <end position="289"/>
    </location>
</feature>
<dbReference type="GO" id="GO:0004792">
    <property type="term" value="F:thiosulfate-cyanide sulfurtransferase activity"/>
    <property type="evidence" value="ECO:0007669"/>
    <property type="project" value="UniProtKB-EC"/>
</dbReference>
<dbReference type="SMART" id="SM00450">
    <property type="entry name" value="RHOD"/>
    <property type="match status" value="2"/>
</dbReference>
<evidence type="ECO:0000256" key="4">
    <source>
        <dbReference type="SAM" id="MobiDB-lite"/>
    </source>
</evidence>
<dbReference type="EMBL" id="FQZL01000024">
    <property type="protein sequence ID" value="SHJ53808.1"/>
    <property type="molecule type" value="Genomic_DNA"/>
</dbReference>
<dbReference type="OrthoDB" id="9770030at2"/>
<keyword evidence="7" id="KW-0808">Transferase</keyword>
<organism evidence="7 8">
    <name type="scientific">Dethiosulfatibacter aminovorans DSM 17477</name>
    <dbReference type="NCBI Taxonomy" id="1121476"/>
    <lineage>
        <taxon>Bacteria</taxon>
        <taxon>Bacillati</taxon>
        <taxon>Bacillota</taxon>
        <taxon>Tissierellia</taxon>
        <taxon>Dethiosulfatibacter</taxon>
    </lineage>
</organism>
<dbReference type="PANTHER" id="PTHR43855:SF1">
    <property type="entry name" value="THIOSULFATE SULFURTRANSFERASE"/>
    <property type="match status" value="1"/>
</dbReference>
<comment type="catalytic activity">
    <reaction evidence="3">
        <text>thiosulfate + hydrogen cyanide = thiocyanate + sulfite + 2 H(+)</text>
        <dbReference type="Rhea" id="RHEA:16881"/>
        <dbReference type="ChEBI" id="CHEBI:15378"/>
        <dbReference type="ChEBI" id="CHEBI:17359"/>
        <dbReference type="ChEBI" id="CHEBI:18022"/>
        <dbReference type="ChEBI" id="CHEBI:18407"/>
        <dbReference type="ChEBI" id="CHEBI:33542"/>
        <dbReference type="EC" id="2.8.1.1"/>
    </reaction>
</comment>
<dbReference type="CDD" id="cd01448">
    <property type="entry name" value="TST_Repeat_1"/>
    <property type="match status" value="1"/>
</dbReference>
<keyword evidence="8" id="KW-1185">Reference proteome</keyword>
<dbReference type="InterPro" id="IPR036873">
    <property type="entry name" value="Rhodanese-like_dom_sf"/>
</dbReference>
<proteinExistence type="predicted"/>
<reference evidence="7 8" key="1">
    <citation type="submission" date="2016-11" db="EMBL/GenBank/DDBJ databases">
        <authorList>
            <person name="Jaros S."/>
            <person name="Januszkiewicz K."/>
            <person name="Wedrychowicz H."/>
        </authorList>
    </citation>
    <scope>NUCLEOTIDE SEQUENCE [LARGE SCALE GENOMIC DNA]</scope>
    <source>
        <strain evidence="7 8">DSM 17477</strain>
    </source>
</reference>
<dbReference type="Gene3D" id="3.40.250.10">
    <property type="entry name" value="Rhodanese-like domain"/>
    <property type="match status" value="2"/>
</dbReference>
<evidence type="ECO:0000313" key="8">
    <source>
        <dbReference type="Proteomes" id="UP000184052"/>
    </source>
</evidence>
<dbReference type="EC" id="2.8.1.1" evidence="1"/>
<dbReference type="PROSITE" id="PS50206">
    <property type="entry name" value="RHODANESE_3"/>
    <property type="match status" value="2"/>
</dbReference>
<dbReference type="PANTHER" id="PTHR43855">
    <property type="entry name" value="THIOSULFATE SULFURTRANSFERASE"/>
    <property type="match status" value="1"/>
</dbReference>
<feature type="compositionally biased region" description="Polar residues" evidence="4">
    <location>
        <begin position="293"/>
        <end position="306"/>
    </location>
</feature>
<dbReference type="Proteomes" id="UP000184052">
    <property type="component" value="Unassembled WGS sequence"/>
</dbReference>
<accession>A0A1M6K4D2</accession>
<evidence type="ECO:0000259" key="6">
    <source>
        <dbReference type="PROSITE" id="PS50206"/>
    </source>
</evidence>
<dbReference type="SUPFAM" id="SSF52821">
    <property type="entry name" value="Rhodanese/Cell cycle control phosphatase"/>
    <property type="match status" value="2"/>
</dbReference>
<sequence length="306" mass="33563">MRKLSLLLVLCMVLVSAMGLTGCASYDFAETDTAVVSAEDALVMMASGNVVLVDMQDEDDYNKSHVENSVNIQRSDINVNEPFSNMIAPKETIEKVMGSRGISNDTMVIAYDNKNNMDASRLWWTLKVYGHDNVKVVSGGLTALEAAGAVCTDIVPVIAKAEFTAADKNEEYIATKADIEAQVNEPDANIMLIDTRSFEEFNAGTIPGSVNIEYLMNNHNDKTIKSPRDIQITYIEKGLEPEMTAVLYCKTSIRGAETFVALWNAGYRNIKLYDGAWLEWSSDEDAPSDVPADNSTPVNSNSQDNS</sequence>
<keyword evidence="7" id="KW-0670">Pyruvate</keyword>
<keyword evidence="5" id="KW-0732">Signal</keyword>
<feature type="signal peptide" evidence="5">
    <location>
        <begin position="1"/>
        <end position="29"/>
    </location>
</feature>
<feature type="chain" id="PRO_5013200771" description="thiosulfate sulfurtransferase" evidence="5">
    <location>
        <begin position="30"/>
        <end position="306"/>
    </location>
</feature>
<dbReference type="RefSeq" id="WP_073050188.1">
    <property type="nucleotide sequence ID" value="NZ_FQZL01000024.1"/>
</dbReference>
<dbReference type="InterPro" id="IPR001763">
    <property type="entry name" value="Rhodanese-like_dom"/>
</dbReference>
<dbReference type="AlphaFoldDB" id="A0A1M6K4D2"/>
<evidence type="ECO:0000256" key="3">
    <source>
        <dbReference type="ARBA" id="ARBA00047549"/>
    </source>
</evidence>
<evidence type="ECO:0000256" key="1">
    <source>
        <dbReference type="ARBA" id="ARBA00012245"/>
    </source>
</evidence>
<evidence type="ECO:0000256" key="5">
    <source>
        <dbReference type="SAM" id="SignalP"/>
    </source>
</evidence>
<gene>
    <name evidence="7" type="ORF">SAMN02745751_02804</name>
</gene>
<dbReference type="STRING" id="1121476.SAMN02745751_02804"/>
<protein>
    <recommendedName>
        <fullName evidence="1">thiosulfate sulfurtransferase</fullName>
        <ecNumber evidence="1">2.8.1.1</ecNumber>
    </recommendedName>
</protein>
<dbReference type="PROSITE" id="PS51257">
    <property type="entry name" value="PROKAR_LIPOPROTEIN"/>
    <property type="match status" value="1"/>
</dbReference>
<keyword evidence="2" id="KW-0677">Repeat</keyword>
<feature type="domain" description="Rhodanese" evidence="6">
    <location>
        <begin position="46"/>
        <end position="153"/>
    </location>
</feature>
<dbReference type="InterPro" id="IPR051126">
    <property type="entry name" value="Thiosulfate_sulfurtransferase"/>
</dbReference>
<evidence type="ECO:0000313" key="7">
    <source>
        <dbReference type="EMBL" id="SHJ53808.1"/>
    </source>
</evidence>
<feature type="region of interest" description="Disordered" evidence="4">
    <location>
        <begin position="283"/>
        <end position="306"/>
    </location>
</feature>
<evidence type="ECO:0000256" key="2">
    <source>
        <dbReference type="ARBA" id="ARBA00022737"/>
    </source>
</evidence>
<dbReference type="Pfam" id="PF00581">
    <property type="entry name" value="Rhodanese"/>
    <property type="match status" value="2"/>
</dbReference>
<name>A0A1M6K4D2_9FIRM</name>